<proteinExistence type="predicted"/>
<sequence length="414" mass="44892">MNRVIYLSKLVFSVCFLVLCISAPSIAHAATEKFELALPARSGMVINLVHSFGNLEVRQGIGTQVKITGSKLAESDNPEIAQEFLDNIELDINNGPNQLDITTVYPNIGFSLFKRNKVTNRGMSYVIEVPADARLNIGLRFGNIELNRFSGGLKIQARQSIIQARELVGDVNISNVYGSIAIELISGNVVIVSDQGAVSAVGITGDLDLANKFGSTEIRDVEGDVRSSGEITPMHIEAVRGEVEVNSSDSTIDLIDIEESVVVRARRSHVTVEDVKGDVQITNREGVIDIERVGGNIDVESILGPLTIRNANQDIVVRGRSSNLLLEEVMLVPSAAPRRIDLTTSLGFLKMNLPANLSATLQATTRREQIHANFPVILNDSDDESLSISADFGDGKDFITLTGTENVEITLIKN</sequence>
<organism evidence="2 3">
    <name type="scientific">SAR86 cluster bacterium</name>
    <dbReference type="NCBI Taxonomy" id="2030880"/>
    <lineage>
        <taxon>Bacteria</taxon>
        <taxon>Pseudomonadati</taxon>
        <taxon>Pseudomonadota</taxon>
        <taxon>Gammaproteobacteria</taxon>
        <taxon>SAR86 cluster</taxon>
    </lineage>
</organism>
<protein>
    <recommendedName>
        <fullName evidence="4">Adhesin domain-containing protein</fullName>
    </recommendedName>
</protein>
<evidence type="ECO:0008006" key="4">
    <source>
        <dbReference type="Google" id="ProtNLM"/>
    </source>
</evidence>
<name>A0A2A4X8E4_9GAMM</name>
<evidence type="ECO:0000256" key="1">
    <source>
        <dbReference type="SAM" id="SignalP"/>
    </source>
</evidence>
<reference evidence="3" key="1">
    <citation type="submission" date="2017-08" db="EMBL/GenBank/DDBJ databases">
        <title>A dynamic microbial community with high functional redundancy inhabits the cold, oxic subseafloor aquifer.</title>
        <authorList>
            <person name="Tully B.J."/>
            <person name="Wheat C.G."/>
            <person name="Glazer B.T."/>
            <person name="Huber J.A."/>
        </authorList>
    </citation>
    <scope>NUCLEOTIDE SEQUENCE [LARGE SCALE GENOMIC DNA]</scope>
</reference>
<evidence type="ECO:0000313" key="2">
    <source>
        <dbReference type="EMBL" id="PCI78335.1"/>
    </source>
</evidence>
<evidence type="ECO:0000313" key="3">
    <source>
        <dbReference type="Proteomes" id="UP000218767"/>
    </source>
</evidence>
<comment type="caution">
    <text evidence="2">The sequence shown here is derived from an EMBL/GenBank/DDBJ whole genome shotgun (WGS) entry which is preliminary data.</text>
</comment>
<feature type="signal peptide" evidence="1">
    <location>
        <begin position="1"/>
        <end position="29"/>
    </location>
</feature>
<dbReference type="AlphaFoldDB" id="A0A2A4X8E4"/>
<feature type="chain" id="PRO_5012946750" description="Adhesin domain-containing protein" evidence="1">
    <location>
        <begin position="30"/>
        <end position="414"/>
    </location>
</feature>
<gene>
    <name evidence="2" type="ORF">COB20_06765</name>
</gene>
<keyword evidence="1" id="KW-0732">Signal</keyword>
<accession>A0A2A4X8E4</accession>
<dbReference type="EMBL" id="NVUL01000033">
    <property type="protein sequence ID" value="PCI78335.1"/>
    <property type="molecule type" value="Genomic_DNA"/>
</dbReference>
<dbReference type="Proteomes" id="UP000218767">
    <property type="component" value="Unassembled WGS sequence"/>
</dbReference>